<dbReference type="Gene3D" id="1.10.630.10">
    <property type="entry name" value="Cytochrome P450"/>
    <property type="match status" value="1"/>
</dbReference>
<dbReference type="Proteomes" id="UP000316426">
    <property type="component" value="Chromosome"/>
</dbReference>
<evidence type="ECO:0000256" key="4">
    <source>
        <dbReference type="ARBA" id="ARBA00023002"/>
    </source>
</evidence>
<dbReference type="InterPro" id="IPR036396">
    <property type="entry name" value="Cyt_P450_sf"/>
</dbReference>
<dbReference type="GO" id="GO:0005506">
    <property type="term" value="F:iron ion binding"/>
    <property type="evidence" value="ECO:0007669"/>
    <property type="project" value="InterPro"/>
</dbReference>
<keyword evidence="3 7" id="KW-0479">Metal-binding</keyword>
<evidence type="ECO:0000313" key="10">
    <source>
        <dbReference type="EMBL" id="QDV73561.1"/>
    </source>
</evidence>
<feature type="compositionally biased region" description="Basic and acidic residues" evidence="9">
    <location>
        <begin position="484"/>
        <end position="495"/>
    </location>
</feature>
<dbReference type="PROSITE" id="PS00086">
    <property type="entry name" value="CYTOCHROME_P450"/>
    <property type="match status" value="1"/>
</dbReference>
<dbReference type="GO" id="GO:0020037">
    <property type="term" value="F:heme binding"/>
    <property type="evidence" value="ECO:0007669"/>
    <property type="project" value="InterPro"/>
</dbReference>
<keyword evidence="6 8" id="KW-0503">Monooxygenase</keyword>
<dbReference type="Pfam" id="PF00067">
    <property type="entry name" value="p450"/>
    <property type="match status" value="1"/>
</dbReference>
<dbReference type="GO" id="GO:0016705">
    <property type="term" value="F:oxidoreductase activity, acting on paired donors, with incorporation or reduction of molecular oxygen"/>
    <property type="evidence" value="ECO:0007669"/>
    <property type="project" value="InterPro"/>
</dbReference>
<comment type="similarity">
    <text evidence="1 8">Belongs to the cytochrome P450 family.</text>
</comment>
<dbReference type="PANTHER" id="PTHR24291:SF50">
    <property type="entry name" value="BIFUNCTIONAL ALBAFLAVENONE MONOOXYGENASE_TERPENE SYNTHASE"/>
    <property type="match status" value="1"/>
</dbReference>
<evidence type="ECO:0000256" key="5">
    <source>
        <dbReference type="ARBA" id="ARBA00023004"/>
    </source>
</evidence>
<protein>
    <submittedName>
        <fullName evidence="10">Epi-isozizaene 5-monooxygenase/(E)-beta-farnesene synthase</fullName>
        <ecNumber evidence="10">1.14.13.106</ecNumber>
    </submittedName>
</protein>
<dbReference type="RefSeq" id="WP_145110760.1">
    <property type="nucleotide sequence ID" value="NZ_CP036349.1"/>
</dbReference>
<dbReference type="AlphaFoldDB" id="A0A518K6Z0"/>
<dbReference type="PRINTS" id="PR00463">
    <property type="entry name" value="EP450I"/>
</dbReference>
<dbReference type="PANTHER" id="PTHR24291">
    <property type="entry name" value="CYTOCHROME P450 FAMILY 4"/>
    <property type="match status" value="1"/>
</dbReference>
<proteinExistence type="inferred from homology"/>
<evidence type="ECO:0000256" key="8">
    <source>
        <dbReference type="RuleBase" id="RU000461"/>
    </source>
</evidence>
<reference evidence="10 11" key="1">
    <citation type="submission" date="2019-02" db="EMBL/GenBank/DDBJ databases">
        <title>Deep-cultivation of Planctomycetes and their phenomic and genomic characterization uncovers novel biology.</title>
        <authorList>
            <person name="Wiegand S."/>
            <person name="Jogler M."/>
            <person name="Boedeker C."/>
            <person name="Pinto D."/>
            <person name="Vollmers J."/>
            <person name="Rivas-Marin E."/>
            <person name="Kohn T."/>
            <person name="Peeters S.H."/>
            <person name="Heuer A."/>
            <person name="Rast P."/>
            <person name="Oberbeckmann S."/>
            <person name="Bunk B."/>
            <person name="Jeske O."/>
            <person name="Meyerdierks A."/>
            <person name="Storesund J.E."/>
            <person name="Kallscheuer N."/>
            <person name="Luecker S."/>
            <person name="Lage O.M."/>
            <person name="Pohl T."/>
            <person name="Merkel B.J."/>
            <person name="Hornburger P."/>
            <person name="Mueller R.-W."/>
            <person name="Bruemmer F."/>
            <person name="Labrenz M."/>
            <person name="Spormann A.M."/>
            <person name="Op den Camp H."/>
            <person name="Overmann J."/>
            <person name="Amann R."/>
            <person name="Jetten M.S.M."/>
            <person name="Mascher T."/>
            <person name="Medema M.H."/>
            <person name="Devos D.P."/>
            <person name="Kaster A.-K."/>
            <person name="Ovreas L."/>
            <person name="Rohde M."/>
            <person name="Galperin M.Y."/>
            <person name="Jogler C."/>
        </authorList>
    </citation>
    <scope>NUCLEOTIDE SEQUENCE [LARGE SCALE GENOMIC DNA]</scope>
    <source>
        <strain evidence="10 11">Spa11</strain>
    </source>
</reference>
<evidence type="ECO:0000256" key="6">
    <source>
        <dbReference type="ARBA" id="ARBA00023033"/>
    </source>
</evidence>
<evidence type="ECO:0000256" key="3">
    <source>
        <dbReference type="ARBA" id="ARBA00022723"/>
    </source>
</evidence>
<dbReference type="InterPro" id="IPR001128">
    <property type="entry name" value="Cyt_P450"/>
</dbReference>
<evidence type="ECO:0000256" key="9">
    <source>
        <dbReference type="SAM" id="MobiDB-lite"/>
    </source>
</evidence>
<feature type="region of interest" description="Disordered" evidence="9">
    <location>
        <begin position="465"/>
        <end position="495"/>
    </location>
</feature>
<feature type="binding site" description="axial binding residue" evidence="7">
    <location>
        <position position="433"/>
    </location>
    <ligand>
        <name>heme</name>
        <dbReference type="ChEBI" id="CHEBI:30413"/>
    </ligand>
    <ligandPart>
        <name>Fe</name>
        <dbReference type="ChEBI" id="CHEBI:18248"/>
    </ligandPart>
</feature>
<keyword evidence="5 7" id="KW-0408">Iron</keyword>
<evidence type="ECO:0000256" key="1">
    <source>
        <dbReference type="ARBA" id="ARBA00010617"/>
    </source>
</evidence>
<dbReference type="GO" id="GO:0004497">
    <property type="term" value="F:monooxygenase activity"/>
    <property type="evidence" value="ECO:0007669"/>
    <property type="project" value="UniProtKB-KW"/>
</dbReference>
<comment type="cofactor">
    <cofactor evidence="7">
        <name>heme</name>
        <dbReference type="ChEBI" id="CHEBI:30413"/>
    </cofactor>
</comment>
<gene>
    <name evidence="10" type="ORF">Spa11_17590</name>
</gene>
<sequence length="495" mass="56585">MSVVLERTLGEAARPTRLARQVVSDKTPPEKLPHPPGPKNINQWIGLTWRHAAEFWLSPLRYITKLGHRYGDLCSFMLFTQRAYVVNSPELIHEYLVRRRDDYIRAPWEMRVLRQLVGNGILTSEGDLWTRQRRIIQQAFRGALLPRYSEVTLTTTQVRVGAWESAGEVDLVNEMAALMMDISIRTTTGINPEVIGGPSPEQLSDAIIEGADQMSREMGIPITPPKWLPLPSSRRKRRAIEAIDAYVHRAIEIRRADPDTYHDLLAVLLRAVDEEGDGKGMSDRQARDETATILIASAHSMSSTLGWFWKLVLGRPELYDRLTEEVDRVLGDREPTFADVPKLECLTQTLKETMRLFPPAYVLFARMPIRDTQLGGYRVCRGGWMITMPWVTHRDPRFFPEPMKFDPDRFSPEREGDIPKGAYFPFGHGPRVCIGQQLAMVQLPLITATLLQRFRFEPQPGFDDMTTHRELAVRPATPCPVKVTRRDPLPPRKPR</sequence>
<dbReference type="EMBL" id="CP036349">
    <property type="protein sequence ID" value="QDV73561.1"/>
    <property type="molecule type" value="Genomic_DNA"/>
</dbReference>
<keyword evidence="2 7" id="KW-0349">Heme</keyword>
<dbReference type="InterPro" id="IPR002401">
    <property type="entry name" value="Cyt_P450_E_grp-I"/>
</dbReference>
<evidence type="ECO:0000256" key="7">
    <source>
        <dbReference type="PIRSR" id="PIRSR602401-1"/>
    </source>
</evidence>
<evidence type="ECO:0000256" key="2">
    <source>
        <dbReference type="ARBA" id="ARBA00022617"/>
    </source>
</evidence>
<keyword evidence="11" id="KW-1185">Reference proteome</keyword>
<dbReference type="InterPro" id="IPR050196">
    <property type="entry name" value="Cytochrome_P450_Monoox"/>
</dbReference>
<keyword evidence="4 8" id="KW-0560">Oxidoreductase</keyword>
<dbReference type="EC" id="1.14.13.106" evidence="10"/>
<dbReference type="InterPro" id="IPR017972">
    <property type="entry name" value="Cyt_P450_CS"/>
</dbReference>
<accession>A0A518K6Z0</accession>
<organism evidence="10 11">
    <name type="scientific">Botrimarina mediterranea</name>
    <dbReference type="NCBI Taxonomy" id="2528022"/>
    <lineage>
        <taxon>Bacteria</taxon>
        <taxon>Pseudomonadati</taxon>
        <taxon>Planctomycetota</taxon>
        <taxon>Planctomycetia</taxon>
        <taxon>Pirellulales</taxon>
        <taxon>Lacipirellulaceae</taxon>
        <taxon>Botrimarina</taxon>
    </lineage>
</organism>
<evidence type="ECO:0000313" key="11">
    <source>
        <dbReference type="Proteomes" id="UP000316426"/>
    </source>
</evidence>
<dbReference type="PRINTS" id="PR00385">
    <property type="entry name" value="P450"/>
</dbReference>
<dbReference type="KEGG" id="bmei:Spa11_17590"/>
<name>A0A518K6Z0_9BACT</name>
<dbReference type="SUPFAM" id="SSF48264">
    <property type="entry name" value="Cytochrome P450"/>
    <property type="match status" value="1"/>
</dbReference>